<dbReference type="CDD" id="cd00067">
    <property type="entry name" value="GAL4"/>
    <property type="match status" value="1"/>
</dbReference>
<evidence type="ECO:0000313" key="3">
    <source>
        <dbReference type="EMBL" id="PSR99229.1"/>
    </source>
</evidence>
<dbReference type="InterPro" id="IPR021858">
    <property type="entry name" value="Fun_TF"/>
</dbReference>
<name>A0A2T3AIF3_9PEZI</name>
<evidence type="ECO:0000256" key="1">
    <source>
        <dbReference type="ARBA" id="ARBA00023242"/>
    </source>
</evidence>
<dbReference type="InterPro" id="IPR001138">
    <property type="entry name" value="Zn2Cys6_DnaBD"/>
</dbReference>
<dbReference type="SMART" id="SM00066">
    <property type="entry name" value="GAL4"/>
    <property type="match status" value="1"/>
</dbReference>
<dbReference type="InParanoid" id="A0A2T3AIF3"/>
<sequence>MVNTGHPSRACKLCRKRRIKCDETKPGCLKCKKAQKQCPGYRDAFEIKLRDETQSTIRKAKAAAEVPQAKTDCTFGSLECTTLSSPSAVSPVLDWETTPVSESTNVDLSMIRSRSDTDLSSSTDSVNGSISPSFSGTRPWFESQSPLFEPSPVSPLLLGLQTPLDEQATCFFLSSFVLNQSPGNQNYNLFSFILRILGWGGINDTPFPMAFTAVCLAAFAGRPDARHLLQKSRIYYSTALLQLKEAIKDEARAKHDTSLATAILLSLYEGLACESDSMVGWSNHLDGAKALLRVRGKGVIKDSSAEGVEMFQLVRSMSIRQYMFGFVANPAPGECEWWGEHLIAPKSGHVALMLNMKATLIRAEADSLFASESKTADKVEKALELLGRAREIVVELGHWFDHCHPTWPKFVSGWAAEVTDDKLSKAPAFPGPIFAFPNIWVAGKHLNINASRIMLSAIVVRCLQWICSPSDHTQTDDYAEAMRVGVDEVANVVASVPYFVNWTGDKAATMPDFPCGTSTTPKAYSAVTALYPLLCTGLSVFATRRQKTWLCYQLNTMSETMGIKQAGFFAQLISQQQQS</sequence>
<dbReference type="Pfam" id="PF11951">
    <property type="entry name" value="Fungal_trans_2"/>
    <property type="match status" value="1"/>
</dbReference>
<dbReference type="InterPro" id="IPR053175">
    <property type="entry name" value="DHMBA_Reg_Transcription_Factor"/>
</dbReference>
<evidence type="ECO:0000313" key="4">
    <source>
        <dbReference type="Proteomes" id="UP000241462"/>
    </source>
</evidence>
<dbReference type="PROSITE" id="PS50048">
    <property type="entry name" value="ZN2_CY6_FUNGAL_2"/>
    <property type="match status" value="1"/>
</dbReference>
<proteinExistence type="predicted"/>
<reference evidence="3 4" key="1">
    <citation type="journal article" date="2018" name="Mycol. Prog.">
        <title>Coniella lustricola, a new species from submerged detritus.</title>
        <authorList>
            <person name="Raudabaugh D.B."/>
            <person name="Iturriaga T."/>
            <person name="Carver A."/>
            <person name="Mondo S."/>
            <person name="Pangilinan J."/>
            <person name="Lipzen A."/>
            <person name="He G."/>
            <person name="Amirebrahimi M."/>
            <person name="Grigoriev I.V."/>
            <person name="Miller A.N."/>
        </authorList>
    </citation>
    <scope>NUCLEOTIDE SEQUENCE [LARGE SCALE GENOMIC DNA]</scope>
    <source>
        <strain evidence="3 4">B22-T-1</strain>
    </source>
</reference>
<dbReference type="InterPro" id="IPR036864">
    <property type="entry name" value="Zn2-C6_fun-type_DNA-bd_sf"/>
</dbReference>
<dbReference type="AlphaFoldDB" id="A0A2T3AIF3"/>
<dbReference type="OrthoDB" id="4314040at2759"/>
<feature type="domain" description="Zn(2)-C6 fungal-type" evidence="2">
    <location>
        <begin position="10"/>
        <end position="38"/>
    </location>
</feature>
<accession>A0A2T3AIF3</accession>
<dbReference type="PROSITE" id="PS00463">
    <property type="entry name" value="ZN2_CY6_FUNGAL_1"/>
    <property type="match status" value="1"/>
</dbReference>
<gene>
    <name evidence="3" type="ORF">BD289DRAFT_402951</name>
</gene>
<dbReference type="GO" id="GO:0008270">
    <property type="term" value="F:zinc ion binding"/>
    <property type="evidence" value="ECO:0007669"/>
    <property type="project" value="InterPro"/>
</dbReference>
<dbReference type="STRING" id="2025994.A0A2T3AIF3"/>
<protein>
    <recommendedName>
        <fullName evidence="2">Zn(2)-C6 fungal-type domain-containing protein</fullName>
    </recommendedName>
</protein>
<evidence type="ECO:0000259" key="2">
    <source>
        <dbReference type="PROSITE" id="PS50048"/>
    </source>
</evidence>
<organism evidence="3 4">
    <name type="scientific">Coniella lustricola</name>
    <dbReference type="NCBI Taxonomy" id="2025994"/>
    <lineage>
        <taxon>Eukaryota</taxon>
        <taxon>Fungi</taxon>
        <taxon>Dikarya</taxon>
        <taxon>Ascomycota</taxon>
        <taxon>Pezizomycotina</taxon>
        <taxon>Sordariomycetes</taxon>
        <taxon>Sordariomycetidae</taxon>
        <taxon>Diaporthales</taxon>
        <taxon>Schizoparmaceae</taxon>
        <taxon>Coniella</taxon>
    </lineage>
</organism>
<dbReference type="Proteomes" id="UP000241462">
    <property type="component" value="Unassembled WGS sequence"/>
</dbReference>
<dbReference type="EMBL" id="KZ678385">
    <property type="protein sequence ID" value="PSR99229.1"/>
    <property type="molecule type" value="Genomic_DNA"/>
</dbReference>
<dbReference type="PANTHER" id="PTHR38791:SF13">
    <property type="entry name" value="ZN(2)-C6 FUNGAL-TYPE DOMAIN-CONTAINING PROTEIN"/>
    <property type="match status" value="1"/>
</dbReference>
<dbReference type="SUPFAM" id="SSF57701">
    <property type="entry name" value="Zn2/Cys6 DNA-binding domain"/>
    <property type="match status" value="1"/>
</dbReference>
<dbReference type="GO" id="GO:0000981">
    <property type="term" value="F:DNA-binding transcription factor activity, RNA polymerase II-specific"/>
    <property type="evidence" value="ECO:0007669"/>
    <property type="project" value="InterPro"/>
</dbReference>
<dbReference type="Pfam" id="PF00172">
    <property type="entry name" value="Zn_clus"/>
    <property type="match status" value="1"/>
</dbReference>
<dbReference type="Gene3D" id="4.10.240.10">
    <property type="entry name" value="Zn(2)-C6 fungal-type DNA-binding domain"/>
    <property type="match status" value="1"/>
</dbReference>
<keyword evidence="1" id="KW-0539">Nucleus</keyword>
<keyword evidence="4" id="KW-1185">Reference proteome</keyword>
<dbReference type="PANTHER" id="PTHR38791">
    <property type="entry name" value="ZN(II)2CYS6 TRANSCRIPTION FACTOR (EUROFUNG)-RELATED-RELATED"/>
    <property type="match status" value="1"/>
</dbReference>